<dbReference type="GO" id="GO:0043565">
    <property type="term" value="F:sequence-specific DNA binding"/>
    <property type="evidence" value="ECO:0007669"/>
    <property type="project" value="TreeGrafter"/>
</dbReference>
<dbReference type="AlphaFoldDB" id="A0AAQ4ED94"/>
<dbReference type="GO" id="GO:0019185">
    <property type="term" value="C:snRNA-activating protein complex"/>
    <property type="evidence" value="ECO:0007669"/>
    <property type="project" value="TreeGrafter"/>
</dbReference>
<comment type="caution">
    <text evidence="1">The sequence shown here is derived from an EMBL/GenBank/DDBJ whole genome shotgun (WGS) entry which is preliminary data.</text>
</comment>
<dbReference type="InterPro" id="IPR019188">
    <property type="entry name" value="SNAPC1"/>
</dbReference>
<accession>A0AAQ4ED94</accession>
<organism evidence="1 2">
    <name type="scientific">Amblyomma americanum</name>
    <name type="common">Lone star tick</name>
    <dbReference type="NCBI Taxonomy" id="6943"/>
    <lineage>
        <taxon>Eukaryota</taxon>
        <taxon>Metazoa</taxon>
        <taxon>Ecdysozoa</taxon>
        <taxon>Arthropoda</taxon>
        <taxon>Chelicerata</taxon>
        <taxon>Arachnida</taxon>
        <taxon>Acari</taxon>
        <taxon>Parasitiformes</taxon>
        <taxon>Ixodida</taxon>
        <taxon>Ixodoidea</taxon>
        <taxon>Ixodidae</taxon>
        <taxon>Amblyomminae</taxon>
        <taxon>Amblyomma</taxon>
    </lineage>
</organism>
<dbReference type="PANTHER" id="PTHR15131">
    <property type="entry name" value="SMALL NUCLEAR RNA ACTIVATING COMPLEX, POLYPEPTIDE 1"/>
    <property type="match status" value="1"/>
</dbReference>
<dbReference type="Pfam" id="PF09808">
    <property type="entry name" value="SNAPC1"/>
    <property type="match status" value="1"/>
</dbReference>
<protein>
    <submittedName>
        <fullName evidence="1">Uncharacterized protein</fullName>
    </submittedName>
</protein>
<dbReference type="Proteomes" id="UP001321473">
    <property type="component" value="Unassembled WGS sequence"/>
</dbReference>
<evidence type="ECO:0000313" key="2">
    <source>
        <dbReference type="Proteomes" id="UP001321473"/>
    </source>
</evidence>
<reference evidence="1 2" key="1">
    <citation type="journal article" date="2023" name="Arcadia Sci">
        <title>De novo assembly of a long-read Amblyomma americanum tick genome.</title>
        <authorList>
            <person name="Chou S."/>
            <person name="Poskanzer K.E."/>
            <person name="Rollins M."/>
            <person name="Thuy-Boun P.S."/>
        </authorList>
    </citation>
    <scope>NUCLEOTIDE SEQUENCE [LARGE SCALE GENOMIC DNA]</scope>
    <source>
        <strain evidence="1">F_SG_1</strain>
        <tissue evidence="1">Salivary glands</tissue>
    </source>
</reference>
<dbReference type="EMBL" id="JARKHS020018122">
    <property type="protein sequence ID" value="KAK8772553.1"/>
    <property type="molecule type" value="Genomic_DNA"/>
</dbReference>
<dbReference type="GO" id="GO:0042796">
    <property type="term" value="P:snRNA transcription by RNA polymerase III"/>
    <property type="evidence" value="ECO:0007669"/>
    <property type="project" value="TreeGrafter"/>
</dbReference>
<proteinExistence type="predicted"/>
<sequence>MAEIMSGIKYAAGFQTDMTRLLEKFMATKSTRFTEFSKLWSEMEFSLIFCGRKDPRENRLFFEEITRSILKLWNPVSDHQEKVFAQYMLYAVYVMQPHTPKIKIRLQQSDLKHIEELQQLATKYQHLDVCYCIHRMHLEDCFHFVASLKQ</sequence>
<gene>
    <name evidence="1" type="ORF">V5799_024200</name>
</gene>
<keyword evidence="2" id="KW-1185">Reference proteome</keyword>
<name>A0AAQ4ED94_AMBAM</name>
<feature type="non-terminal residue" evidence="1">
    <location>
        <position position="150"/>
    </location>
</feature>
<dbReference type="GO" id="GO:0042795">
    <property type="term" value="P:snRNA transcription by RNA polymerase II"/>
    <property type="evidence" value="ECO:0007669"/>
    <property type="project" value="TreeGrafter"/>
</dbReference>
<evidence type="ECO:0000313" key="1">
    <source>
        <dbReference type="EMBL" id="KAK8772553.1"/>
    </source>
</evidence>
<dbReference type="PANTHER" id="PTHR15131:SF3">
    <property type="entry name" value="SNRNA-ACTIVATING PROTEIN COMPLEX SUBUNIT 1"/>
    <property type="match status" value="1"/>
</dbReference>